<feature type="compositionally biased region" description="Basic and acidic residues" evidence="1">
    <location>
        <begin position="1043"/>
        <end position="1060"/>
    </location>
</feature>
<feature type="compositionally biased region" description="Acidic residues" evidence="1">
    <location>
        <begin position="1247"/>
        <end position="1264"/>
    </location>
</feature>
<dbReference type="Proteomes" id="UP000324800">
    <property type="component" value="Unassembled WGS sequence"/>
</dbReference>
<organism evidence="3 4">
    <name type="scientific">Streblomastix strix</name>
    <dbReference type="NCBI Taxonomy" id="222440"/>
    <lineage>
        <taxon>Eukaryota</taxon>
        <taxon>Metamonada</taxon>
        <taxon>Preaxostyla</taxon>
        <taxon>Oxymonadida</taxon>
        <taxon>Streblomastigidae</taxon>
        <taxon>Streblomastix</taxon>
    </lineage>
</organism>
<keyword evidence="2" id="KW-0812">Transmembrane</keyword>
<feature type="transmembrane region" description="Helical" evidence="2">
    <location>
        <begin position="1007"/>
        <end position="1034"/>
    </location>
</feature>
<feature type="compositionally biased region" description="Low complexity" evidence="1">
    <location>
        <begin position="1234"/>
        <end position="1246"/>
    </location>
</feature>
<reference evidence="3 4" key="1">
    <citation type="submission" date="2019-03" db="EMBL/GenBank/DDBJ databases">
        <title>Single cell metagenomics reveals metabolic interactions within the superorganism composed of flagellate Streblomastix strix and complex community of Bacteroidetes bacteria on its surface.</title>
        <authorList>
            <person name="Treitli S.C."/>
            <person name="Kolisko M."/>
            <person name="Husnik F."/>
            <person name="Keeling P."/>
            <person name="Hampl V."/>
        </authorList>
    </citation>
    <scope>NUCLEOTIDE SEQUENCE [LARGE SCALE GENOMIC DNA]</scope>
    <source>
        <strain evidence="3">ST1C</strain>
    </source>
</reference>
<feature type="region of interest" description="Disordered" evidence="1">
    <location>
        <begin position="1132"/>
        <end position="1164"/>
    </location>
</feature>
<feature type="compositionally biased region" description="Polar residues" evidence="1">
    <location>
        <begin position="1396"/>
        <end position="1409"/>
    </location>
</feature>
<feature type="compositionally biased region" description="Basic and acidic residues" evidence="1">
    <location>
        <begin position="1188"/>
        <end position="1215"/>
    </location>
</feature>
<sequence>MCSSTVIAEQVVAEFSGSNSPLVEIVGNEISTVKGLAMINPSNYLLQGPGFAVFGGGLNLESVTMRNLAFGEREALYSNQNIEAMYSQQANSLIIIIGSVKTLQISSCNFECISSNTKGSGGIVTIERNDDVNIVQIANNTILNSRTSEGSGGFLNQKATQQSAIVVEGSLFKSCIAGEYGGVFYIDNSVLTTCSFERCLFVNNQARKGGDDLFVVYYSLSQMIKPESVRATLSVFYDQNIAIEQRKNYCFSFSGLEDNIFSDSLLLNYSYTSLSSESSIFYLSNSTSAAKNDSCGQVNRPCIEYNQLLFGQQPDRSDGLGTLVFGSGRISLGPMDISLSKGGFKEITITGAYGSDGTMLDCKTTNIGTFFITSINQSLALLKLTFTLSNSAPNTGLISVAGAEAELVIEDVIVQGQVDIVQPFKFQRLIDVHSYFWIQRVVFTDIKLESGTLLNATQFVKGKTALAKHYGVNPGLSQVSVINVSTVGKPLLIFQSLGTSELVNSIQNNDDNEQIIKQENDEYEYNDWEGIQTDLYDNPLTRKKEDGNLYQQGDFILDEVDIVDSKSTISTTSEYQGAVLHVRTDSFLIKYQGSTIIDSDNNARNLVFIDLTNSLTSLGSFLIDDSNFINCIASVPGVVFNSQSINQNKQSNQVSSSKLSLSSVFIPVNNINQKTNTINADPIYDAIENYGLIFVRGTPELSEMVPLEEYENEYIETQGNGQFDFNQTFQFSGNSLNFIDTFAAIGSGMTCQLAGVELDNIAVVDQICQGNQLFMNGSFGLIDNSLFQGRETQFGQCSEGPEKTVVPGQSIQTHNQQTVMTNSEASNNPSGAFYCDNCSLWGLNVQFSNNRQTDEEEEFIGSCPYEGNVKFIDMIVNGQNKQDCAQEEEGSCIVGVFKGVLCDFNLGENFLNPALEKASLDKAIFDHQHPIKMMLFLHLILLNNHYKEISNQTNQNVNNLDWFFPLDNDYYVSVSNDGEEFTQLVLAQINILEGDEYLPKPFHMPTVAWYFFLIPPILVVLIGIIVTGCVVRFIGKRNKKKREKEDQELQKSQKEKEKEKKKQKRNKNKGQEEASTTSSVGGSSSVGLNEEATEMQGLDDKIDAIDEAGLQYNVPDSVLTIFEENKKLETKYTQKEKEREMQELKGKDLPPDSAENMQQKQLIPPVFVSGKTKVIKKWSQMIFDKDDESVKNKPGSEQEQNIKEQESDDYEQKRRDILRRRKKYTLDDNDVNAQNKGNKEQGQQQEGDNEDNDNYSLDESDSDNMESIGDNKQDEKDASQGKDNENENNRRNGEMGDNQRKYEYGSKLDIDKNGHLKHGRDKRKNKGVVGVDIDPVMQQMSLGIDTEIVKDLNIGNKFGANYPYSQYANNKSKGKSNKKERGNSENEGRGMDGVQSRASSNTPHSSSPQKQRKRMRGGVGTLDVDIVPKNVLQSYEREMMRAQSEGREIDTYEDLNMANIKAGLPIDRIKSPKKSRMRIFQKREQQEKKKGSENMLLEIVMGKGKVDETGND</sequence>
<feature type="compositionally biased region" description="Low complexity" evidence="1">
    <location>
        <begin position="1073"/>
        <end position="1087"/>
    </location>
</feature>
<feature type="region of interest" description="Disordered" evidence="1">
    <location>
        <begin position="1042"/>
        <end position="1088"/>
    </location>
</feature>
<comment type="caution">
    <text evidence="3">The sequence shown here is derived from an EMBL/GenBank/DDBJ whole genome shotgun (WGS) entry which is preliminary data.</text>
</comment>
<feature type="compositionally biased region" description="Basic residues" evidence="1">
    <location>
        <begin position="1315"/>
        <end position="1326"/>
    </location>
</feature>
<evidence type="ECO:0000313" key="3">
    <source>
        <dbReference type="EMBL" id="KAA6397280.1"/>
    </source>
</evidence>
<feature type="region of interest" description="Disordered" evidence="1">
    <location>
        <begin position="1183"/>
        <end position="1332"/>
    </location>
</feature>
<proteinExistence type="predicted"/>
<feature type="compositionally biased region" description="Basic and acidic residues" evidence="1">
    <location>
        <begin position="1132"/>
        <end position="1150"/>
    </location>
</feature>
<keyword evidence="2" id="KW-1133">Transmembrane helix</keyword>
<protein>
    <submittedName>
        <fullName evidence="3">Uncharacterized protein</fullName>
    </submittedName>
</protein>
<feature type="compositionally biased region" description="Basic residues" evidence="1">
    <location>
        <begin position="1471"/>
        <end position="1480"/>
    </location>
</feature>
<name>A0A5J4WQN6_9EUKA</name>
<dbReference type="InterPro" id="IPR011050">
    <property type="entry name" value="Pectin_lyase_fold/virulence"/>
</dbReference>
<feature type="compositionally biased region" description="Basic and acidic residues" evidence="1">
    <location>
        <begin position="1481"/>
        <end position="1492"/>
    </location>
</feature>
<dbReference type="EMBL" id="SNRW01001215">
    <property type="protein sequence ID" value="KAA6397280.1"/>
    <property type="molecule type" value="Genomic_DNA"/>
</dbReference>
<feature type="region of interest" description="Disordered" evidence="1">
    <location>
        <begin position="1466"/>
        <end position="1494"/>
    </location>
</feature>
<gene>
    <name evidence="3" type="ORF">EZS28_007192</name>
</gene>
<evidence type="ECO:0000256" key="2">
    <source>
        <dbReference type="SAM" id="Phobius"/>
    </source>
</evidence>
<feature type="compositionally biased region" description="Basic and acidic residues" evidence="1">
    <location>
        <begin position="1377"/>
        <end position="1390"/>
    </location>
</feature>
<accession>A0A5J4WQN6</accession>
<evidence type="ECO:0000313" key="4">
    <source>
        <dbReference type="Proteomes" id="UP000324800"/>
    </source>
</evidence>
<keyword evidence="2" id="KW-0472">Membrane</keyword>
<feature type="compositionally biased region" description="Basic and acidic residues" evidence="1">
    <location>
        <begin position="1269"/>
        <end position="1314"/>
    </location>
</feature>
<dbReference type="SUPFAM" id="SSF51126">
    <property type="entry name" value="Pectin lyase-like"/>
    <property type="match status" value="1"/>
</dbReference>
<evidence type="ECO:0000256" key="1">
    <source>
        <dbReference type="SAM" id="MobiDB-lite"/>
    </source>
</evidence>
<feature type="region of interest" description="Disordered" evidence="1">
    <location>
        <begin position="1359"/>
        <end position="1422"/>
    </location>
</feature>